<dbReference type="PANTHER" id="PTHR43284">
    <property type="entry name" value="ASPARAGINE SYNTHETASE (GLUTAMINE-HYDROLYZING)"/>
    <property type="match status" value="1"/>
</dbReference>
<name>A0ABS9B2K9_9GAMM</name>
<dbReference type="PROSITE" id="PS51278">
    <property type="entry name" value="GATASE_TYPE_2"/>
    <property type="match status" value="1"/>
</dbReference>
<evidence type="ECO:0000259" key="7">
    <source>
        <dbReference type="PROSITE" id="PS51278"/>
    </source>
</evidence>
<dbReference type="InterPro" id="IPR014729">
    <property type="entry name" value="Rossmann-like_a/b/a_fold"/>
</dbReference>
<reference evidence="8 9" key="1">
    <citation type="journal article" date="2021" name="Front. Microbiol.">
        <title>Aerobic Denitrification and Heterotrophic Sulfur Oxidation in the Genus Halomonas Revealed by Six Novel Species Characterizations and Genome-Based Analysis.</title>
        <authorList>
            <person name="Wang L."/>
            <person name="Shao Z."/>
        </authorList>
    </citation>
    <scope>NUCLEOTIDE SEQUENCE [LARGE SCALE GENOMIC DNA]</scope>
    <source>
        <strain evidence="8 9">MCCC 1A05748</strain>
    </source>
</reference>
<sequence>MSGICGIIRLDGVPVGRAELEAMTSRAAYRGFDGIEYHCHGPVGIACLSLDTTPDGAGACRPVIERHQGVIFAADARLDNRDACVAVSPFPHSMSATDAELMLDMLLHAGEQGPARLLGDFAYALWDPARLELRLARDSMGMRTLYYRIETGRVLFATEVRQILALKDVPRRLNVQAVGWHLCGMQTPPGQVFYEGIEELKPAEEVTIDRAGRKRSRCYWAPDPERRLRYPDERAYAEHMRELLTEAVRCRMRARDPVGVSLSGGVDSTCVASMAGWLRGQGEAVPAMRAYSWIFSELPECDERENIYRIADHFGIPVHEVPAEETYPLVEDALNQPHEDDPFFSMFLPFMEKSLSAAAADRVSVMFYGFRGDVMCGGNVNDVPGMLLAGHFRESCRELSALSQVFSLSWPSTLSRYLVRPVLADTLRGGAFVSGWRALRRDGPSGSEKSDAGAHLLPRGPMRRAAEHVSSAFLHQVGLPPVEPVRVAARVWPHSAPRNRYIHIFSPLVTRGVTYAERVAAQHGVGLADPWSDRRIAEFILACPQYCVDTASEGKRLARRAMVGIMPAEAIRAVGKVSPEPLYLGALRDKAYHKVLDLMTQSRCAELGFVDEAMLRERFERFERFVRGDVPSFDLWPTLSLEIWLRRFW</sequence>
<dbReference type="InterPro" id="IPR051786">
    <property type="entry name" value="ASN_synthetase/amidase"/>
</dbReference>
<dbReference type="Gene3D" id="3.40.50.620">
    <property type="entry name" value="HUPs"/>
    <property type="match status" value="1"/>
</dbReference>
<accession>A0ABS9B2K9</accession>
<evidence type="ECO:0000256" key="4">
    <source>
        <dbReference type="ARBA" id="ARBA00022741"/>
    </source>
</evidence>
<comment type="caution">
    <text evidence="8">The sequence shown here is derived from an EMBL/GenBank/DDBJ whole genome shotgun (WGS) entry which is preliminary data.</text>
</comment>
<evidence type="ECO:0000256" key="1">
    <source>
        <dbReference type="ARBA" id="ARBA00005187"/>
    </source>
</evidence>
<keyword evidence="5" id="KW-0067">ATP-binding</keyword>
<comment type="pathway">
    <text evidence="1">Amino-acid biosynthesis; L-asparagine biosynthesis; L-asparagine from L-aspartate (L-Gln route): step 1/1.</text>
</comment>
<keyword evidence="4" id="KW-0547">Nucleotide-binding</keyword>
<dbReference type="InterPro" id="IPR006426">
    <property type="entry name" value="Asn_synth_AEB"/>
</dbReference>
<gene>
    <name evidence="8" type="ORF">HOP60_06030</name>
</gene>
<dbReference type="Gene3D" id="3.60.20.10">
    <property type="entry name" value="Glutamine Phosphoribosylpyrophosphate, subunit 1, domain 1"/>
    <property type="match status" value="1"/>
</dbReference>
<dbReference type="InterPro" id="IPR001962">
    <property type="entry name" value="Asn_synthase"/>
</dbReference>
<dbReference type="SUPFAM" id="SSF56235">
    <property type="entry name" value="N-terminal nucleophile aminohydrolases (Ntn hydrolases)"/>
    <property type="match status" value="1"/>
</dbReference>
<evidence type="ECO:0000313" key="9">
    <source>
        <dbReference type="Proteomes" id="UP001320154"/>
    </source>
</evidence>
<dbReference type="PIRSF" id="PIRSF001589">
    <property type="entry name" value="Asn_synthetase_glu-h"/>
    <property type="match status" value="1"/>
</dbReference>
<dbReference type="RefSeq" id="WP_234250134.1">
    <property type="nucleotide sequence ID" value="NZ_JABFTQ010000003.1"/>
</dbReference>
<dbReference type="Proteomes" id="UP001320154">
    <property type="component" value="Unassembled WGS sequence"/>
</dbReference>
<evidence type="ECO:0000256" key="3">
    <source>
        <dbReference type="ARBA" id="ARBA00012737"/>
    </source>
</evidence>
<dbReference type="EC" id="6.3.5.4" evidence="3"/>
<dbReference type="PANTHER" id="PTHR43284:SF1">
    <property type="entry name" value="ASPARAGINE SYNTHETASE"/>
    <property type="match status" value="1"/>
</dbReference>
<keyword evidence="9" id="KW-1185">Reference proteome</keyword>
<proteinExistence type="inferred from homology"/>
<comment type="similarity">
    <text evidence="2">Belongs to the asparagine synthetase family.</text>
</comment>
<comment type="catalytic activity">
    <reaction evidence="6">
        <text>L-aspartate + L-glutamine + ATP + H2O = L-asparagine + L-glutamate + AMP + diphosphate + H(+)</text>
        <dbReference type="Rhea" id="RHEA:12228"/>
        <dbReference type="ChEBI" id="CHEBI:15377"/>
        <dbReference type="ChEBI" id="CHEBI:15378"/>
        <dbReference type="ChEBI" id="CHEBI:29985"/>
        <dbReference type="ChEBI" id="CHEBI:29991"/>
        <dbReference type="ChEBI" id="CHEBI:30616"/>
        <dbReference type="ChEBI" id="CHEBI:33019"/>
        <dbReference type="ChEBI" id="CHEBI:58048"/>
        <dbReference type="ChEBI" id="CHEBI:58359"/>
        <dbReference type="ChEBI" id="CHEBI:456215"/>
        <dbReference type="EC" id="6.3.5.4"/>
    </reaction>
</comment>
<dbReference type="InterPro" id="IPR017932">
    <property type="entry name" value="GATase_2_dom"/>
</dbReference>
<evidence type="ECO:0000256" key="5">
    <source>
        <dbReference type="ARBA" id="ARBA00022840"/>
    </source>
</evidence>
<dbReference type="InterPro" id="IPR029055">
    <property type="entry name" value="Ntn_hydrolases_N"/>
</dbReference>
<evidence type="ECO:0000313" key="8">
    <source>
        <dbReference type="EMBL" id="MCE8046290.1"/>
    </source>
</evidence>
<dbReference type="EMBL" id="JABFTQ010000003">
    <property type="protein sequence ID" value="MCE8046290.1"/>
    <property type="molecule type" value="Genomic_DNA"/>
</dbReference>
<protein>
    <recommendedName>
        <fullName evidence="3">asparagine synthase (glutamine-hydrolyzing)</fullName>
        <ecNumber evidence="3">6.3.5.4</ecNumber>
    </recommendedName>
</protein>
<feature type="domain" description="Glutamine amidotransferase type-2" evidence="7">
    <location>
        <begin position="5"/>
        <end position="211"/>
    </location>
</feature>
<evidence type="ECO:0000256" key="6">
    <source>
        <dbReference type="ARBA" id="ARBA00048741"/>
    </source>
</evidence>
<dbReference type="Pfam" id="PF00733">
    <property type="entry name" value="Asn_synthase"/>
    <property type="match status" value="1"/>
</dbReference>
<evidence type="ECO:0000256" key="2">
    <source>
        <dbReference type="ARBA" id="ARBA00005752"/>
    </source>
</evidence>
<dbReference type="SUPFAM" id="SSF52402">
    <property type="entry name" value="Adenine nucleotide alpha hydrolases-like"/>
    <property type="match status" value="1"/>
</dbReference>
<organism evidence="8 9">
    <name type="scientific">Billgrantia desiderata</name>
    <dbReference type="NCBI Taxonomy" id="52021"/>
    <lineage>
        <taxon>Bacteria</taxon>
        <taxon>Pseudomonadati</taxon>
        <taxon>Pseudomonadota</taxon>
        <taxon>Gammaproteobacteria</taxon>
        <taxon>Oceanospirillales</taxon>
        <taxon>Halomonadaceae</taxon>
        <taxon>Billgrantia</taxon>
    </lineage>
</organism>
<dbReference type="Pfam" id="PF13537">
    <property type="entry name" value="GATase_7"/>
    <property type="match status" value="1"/>
</dbReference>